<sequence length="120" mass="13722">MSAPEIGDAISLSKGSISTGTRQLLSLGCIRKVWLQEERKDHFVAVLELGDLVRSAYGSIFKVRADNAERRLKEMVETLAEEKNDLSQEEHAIIKDRLQRLVKLQKRAHQFLPIIERLIK</sequence>
<dbReference type="EMBL" id="UINC01035684">
    <property type="protein sequence ID" value="SVB28486.1"/>
    <property type="molecule type" value="Genomic_DNA"/>
</dbReference>
<reference evidence="2" key="1">
    <citation type="submission" date="2018-05" db="EMBL/GenBank/DDBJ databases">
        <authorList>
            <person name="Lanie J.A."/>
            <person name="Ng W.-L."/>
            <person name="Kazmierczak K.M."/>
            <person name="Andrzejewski T.M."/>
            <person name="Davidsen T.M."/>
            <person name="Wayne K.J."/>
            <person name="Tettelin H."/>
            <person name="Glass J.I."/>
            <person name="Rusch D."/>
            <person name="Podicherti R."/>
            <person name="Tsui H.-C.T."/>
            <person name="Winkler M.E."/>
        </authorList>
    </citation>
    <scope>NUCLEOTIDE SEQUENCE</scope>
</reference>
<gene>
    <name evidence="2" type="ORF">METZ01_LOCUS181340</name>
</gene>
<organism evidence="2">
    <name type="scientific">marine metagenome</name>
    <dbReference type="NCBI Taxonomy" id="408172"/>
    <lineage>
        <taxon>unclassified sequences</taxon>
        <taxon>metagenomes</taxon>
        <taxon>ecological metagenomes</taxon>
    </lineage>
</organism>
<dbReference type="InterPro" id="IPR036388">
    <property type="entry name" value="WH-like_DNA-bd_sf"/>
</dbReference>
<name>A0A382CQR5_9ZZZZ</name>
<feature type="coiled-coil region" evidence="1">
    <location>
        <begin position="65"/>
        <end position="92"/>
    </location>
</feature>
<evidence type="ECO:0008006" key="3">
    <source>
        <dbReference type="Google" id="ProtNLM"/>
    </source>
</evidence>
<accession>A0A382CQR5</accession>
<evidence type="ECO:0000313" key="2">
    <source>
        <dbReference type="EMBL" id="SVB28486.1"/>
    </source>
</evidence>
<keyword evidence="1" id="KW-0175">Coiled coil</keyword>
<dbReference type="AlphaFoldDB" id="A0A382CQR5"/>
<evidence type="ECO:0000256" key="1">
    <source>
        <dbReference type="SAM" id="Coils"/>
    </source>
</evidence>
<dbReference type="Gene3D" id="1.10.10.10">
    <property type="entry name" value="Winged helix-like DNA-binding domain superfamily/Winged helix DNA-binding domain"/>
    <property type="match status" value="1"/>
</dbReference>
<protein>
    <recommendedName>
        <fullName evidence="3">HTH marR-type domain-containing protein</fullName>
    </recommendedName>
</protein>
<proteinExistence type="predicted"/>
<dbReference type="SUPFAM" id="SSF46785">
    <property type="entry name" value="Winged helix' DNA-binding domain"/>
    <property type="match status" value="1"/>
</dbReference>
<dbReference type="InterPro" id="IPR036390">
    <property type="entry name" value="WH_DNA-bd_sf"/>
</dbReference>